<reference evidence="1 2" key="1">
    <citation type="submission" date="2018-08" db="EMBL/GenBank/DDBJ databases">
        <title>Bacillus phenotypic plasticity.</title>
        <authorList>
            <person name="Hurtado E."/>
        </authorList>
    </citation>
    <scope>NUCLEOTIDE SEQUENCE [LARGE SCALE GENOMIC DNA]</scope>
    <source>
        <strain evidence="1 2">427</strain>
    </source>
</reference>
<name>A0A5M8RTT8_9BACI</name>
<dbReference type="AlphaFoldDB" id="A0A5M8RTT8"/>
<gene>
    <name evidence="1" type="ORF">DX927_15180</name>
</gene>
<evidence type="ECO:0000313" key="2">
    <source>
        <dbReference type="Proteomes" id="UP000324326"/>
    </source>
</evidence>
<dbReference type="InterPro" id="IPR025454">
    <property type="entry name" value="DUF4275"/>
</dbReference>
<evidence type="ECO:0000313" key="1">
    <source>
        <dbReference type="EMBL" id="KAA6452037.1"/>
    </source>
</evidence>
<organism evidence="1 2">
    <name type="scientific">Bacillus swezeyi</name>
    <dbReference type="NCBI Taxonomy" id="1925020"/>
    <lineage>
        <taxon>Bacteria</taxon>
        <taxon>Bacillati</taxon>
        <taxon>Bacillota</taxon>
        <taxon>Bacilli</taxon>
        <taxon>Bacillales</taxon>
        <taxon>Bacillaceae</taxon>
        <taxon>Bacillus</taxon>
    </lineage>
</organism>
<sequence length="151" mass="18346">MNFRKELKVIEIPKWGGYLRKSWENIFANPLSKEDKEEIYLAHFLWHLCSWDAVNCFIEGEAIKLFNQHKKRKCTIFYQDINEAYLVENAKNLRIQDLPYDPLHMFYGDIYVMDWEQKWTFIMTHEEKCGPYFISHSYYEGTILTYLPLEK</sequence>
<comment type="caution">
    <text evidence="1">The sequence shown here is derived from an EMBL/GenBank/DDBJ whole genome shotgun (WGS) entry which is preliminary data.</text>
</comment>
<dbReference type="Proteomes" id="UP000324326">
    <property type="component" value="Unassembled WGS sequence"/>
</dbReference>
<dbReference type="RefSeq" id="WP_148957862.1">
    <property type="nucleotide sequence ID" value="NZ_QSND01000002.1"/>
</dbReference>
<protein>
    <submittedName>
        <fullName evidence="1">DUF4275 family protein</fullName>
    </submittedName>
</protein>
<accession>A0A5M8RTT8</accession>
<dbReference type="EMBL" id="QSND01000002">
    <property type="protein sequence ID" value="KAA6452037.1"/>
    <property type="molecule type" value="Genomic_DNA"/>
</dbReference>
<dbReference type="Pfam" id="PF14101">
    <property type="entry name" value="DUF4275"/>
    <property type="match status" value="1"/>
</dbReference>
<proteinExistence type="predicted"/>